<protein>
    <recommendedName>
        <fullName evidence="16">Hypoxanthine phosphoribosyltransferase</fullName>
        <ecNumber evidence="16">2.4.2.8</ecNumber>
    </recommendedName>
</protein>
<comment type="similarity">
    <text evidence="6 16">Belongs to the purine/pyrimidine phosphoribosyltransferase family.</text>
</comment>
<keyword evidence="8 16" id="KW-0328">Glycosyltransferase</keyword>
<dbReference type="CDD" id="cd06223">
    <property type="entry name" value="PRTases_typeI"/>
    <property type="match status" value="1"/>
</dbReference>
<dbReference type="GO" id="GO:0052657">
    <property type="term" value="F:guanine phosphoribosyltransferase activity"/>
    <property type="evidence" value="ECO:0007669"/>
    <property type="project" value="UniProtKB-ARBA"/>
</dbReference>
<reference evidence="18 19" key="1">
    <citation type="journal article" date="2014" name="BMC Genomics">
        <title>Comparison of environmental and isolate Sulfobacillus genomes reveals diverse carbon, sulfur, nitrogen, and hydrogen metabolisms.</title>
        <authorList>
            <person name="Justice N.B."/>
            <person name="Norman A."/>
            <person name="Brown C.T."/>
            <person name="Singh A."/>
            <person name="Thomas B.C."/>
            <person name="Banfield J.F."/>
        </authorList>
    </citation>
    <scope>NUCLEOTIDE SEQUENCE [LARGE SCALE GENOMIC DNA]</scope>
    <source>
        <strain evidence="18">AMDSBA3</strain>
    </source>
</reference>
<dbReference type="UniPathway" id="UPA00591">
    <property type="reaction ID" value="UER00648"/>
</dbReference>
<organism evidence="18 19">
    <name type="scientific">Sulfobacillus acidophilus</name>
    <dbReference type="NCBI Taxonomy" id="53633"/>
    <lineage>
        <taxon>Bacteria</taxon>
        <taxon>Bacillati</taxon>
        <taxon>Bacillota</taxon>
        <taxon>Clostridia</taxon>
        <taxon>Eubacteriales</taxon>
        <taxon>Clostridiales Family XVII. Incertae Sedis</taxon>
        <taxon>Sulfobacillus</taxon>
    </lineage>
</organism>
<comment type="pathway">
    <text evidence="5">Purine metabolism; GMP biosynthesis via salvage pathway; GMP from guanine: step 1/1.</text>
</comment>
<keyword evidence="13 16" id="KW-0460">Magnesium</keyword>
<evidence type="ECO:0000256" key="2">
    <source>
        <dbReference type="ARBA" id="ARBA00002049"/>
    </source>
</evidence>
<comment type="subcellular location">
    <subcellularLocation>
        <location evidence="3 16">Cytoplasm</location>
    </subcellularLocation>
</comment>
<evidence type="ECO:0000256" key="1">
    <source>
        <dbReference type="ARBA" id="ARBA00001946"/>
    </source>
</evidence>
<dbReference type="GO" id="GO:0032264">
    <property type="term" value="P:IMP salvage"/>
    <property type="evidence" value="ECO:0007669"/>
    <property type="project" value="UniProtKB-UniPathway"/>
</dbReference>
<evidence type="ECO:0000256" key="9">
    <source>
        <dbReference type="ARBA" id="ARBA00022679"/>
    </source>
</evidence>
<dbReference type="EC" id="2.4.2.8" evidence="16"/>
<dbReference type="NCBIfam" id="TIGR01203">
    <property type="entry name" value="HGPRTase"/>
    <property type="match status" value="1"/>
</dbReference>
<dbReference type="GO" id="GO:0000166">
    <property type="term" value="F:nucleotide binding"/>
    <property type="evidence" value="ECO:0007669"/>
    <property type="project" value="UniProtKB-KW"/>
</dbReference>
<keyword evidence="7 16" id="KW-0963">Cytoplasm</keyword>
<dbReference type="InterPro" id="IPR000836">
    <property type="entry name" value="PRTase_dom"/>
</dbReference>
<dbReference type="InterPro" id="IPR050408">
    <property type="entry name" value="HGPRT"/>
</dbReference>
<evidence type="ECO:0000256" key="15">
    <source>
        <dbReference type="ARBA" id="ARBA00049402"/>
    </source>
</evidence>
<comment type="pathway">
    <text evidence="4 16">Purine metabolism; IMP biosynthesis via salvage pathway; IMP from hypoxanthine: step 1/1.</text>
</comment>
<comment type="caution">
    <text evidence="18">The sequence shown here is derived from an EMBL/GenBank/DDBJ whole genome shotgun (WGS) entry which is preliminary data.</text>
</comment>
<dbReference type="GO" id="GO:0046100">
    <property type="term" value="P:hypoxanthine metabolic process"/>
    <property type="evidence" value="ECO:0007669"/>
    <property type="project" value="TreeGrafter"/>
</dbReference>
<keyword evidence="9 16" id="KW-0808">Transferase</keyword>
<dbReference type="GO" id="GO:0006178">
    <property type="term" value="P:guanine salvage"/>
    <property type="evidence" value="ECO:0007669"/>
    <property type="project" value="TreeGrafter"/>
</dbReference>
<evidence type="ECO:0000256" key="11">
    <source>
        <dbReference type="ARBA" id="ARBA00022726"/>
    </source>
</evidence>
<dbReference type="GO" id="GO:0000287">
    <property type="term" value="F:magnesium ion binding"/>
    <property type="evidence" value="ECO:0007669"/>
    <property type="project" value="TreeGrafter"/>
</dbReference>
<feature type="domain" description="Phosphoribosyltransferase" evidence="17">
    <location>
        <begin position="16"/>
        <end position="161"/>
    </location>
</feature>
<dbReference type="GO" id="GO:0032263">
    <property type="term" value="P:GMP salvage"/>
    <property type="evidence" value="ECO:0007669"/>
    <property type="project" value="TreeGrafter"/>
</dbReference>
<dbReference type="Proteomes" id="UP000241848">
    <property type="component" value="Unassembled WGS sequence"/>
</dbReference>
<sequence>MRTAAGERLEVMIEAQQIRGRVEQLGEQITRDYEDKELMLIGILKGSFVFIADLARCIDLPLAVDFMAVSSYGMSTQSSGVVRIIKDLDHSVEGKHVLVVEDIVDTGLTLNYIYGHVRARGAMSVKICTLLDKVSRRQVAVPVHYKGFEIPDDFVVGYGLDVEERYRNLGDVCRVTRT</sequence>
<evidence type="ECO:0000313" key="18">
    <source>
        <dbReference type="EMBL" id="PSR21243.1"/>
    </source>
</evidence>
<dbReference type="EMBL" id="PXYV01000038">
    <property type="protein sequence ID" value="PSR21243.1"/>
    <property type="molecule type" value="Genomic_DNA"/>
</dbReference>
<evidence type="ECO:0000256" key="8">
    <source>
        <dbReference type="ARBA" id="ARBA00022676"/>
    </source>
</evidence>
<dbReference type="Pfam" id="PF00156">
    <property type="entry name" value="Pribosyltran"/>
    <property type="match status" value="1"/>
</dbReference>
<keyword evidence="12 16" id="KW-0547">Nucleotide-binding</keyword>
<comment type="function">
    <text evidence="2">Purine salvage pathway enzyme that catalyzes the transfer of the ribosyl-5-phosphate group from 5-phospho-alpha-D-ribose 1-diphosphate (PRPP) to the N9 position of the 6-oxopurines hypoxanthine and guanine to form the corresponding ribonucleotides IMP (inosine 5'-monophosphate) and GMP (guanosine 5'-monophosphate), with the release of PPi.</text>
</comment>
<keyword evidence="10 16" id="KW-0479">Metal-binding</keyword>
<comment type="cofactor">
    <cofactor evidence="1 16">
        <name>Mg(2+)</name>
        <dbReference type="ChEBI" id="CHEBI:18420"/>
    </cofactor>
</comment>
<dbReference type="InterPro" id="IPR005904">
    <property type="entry name" value="Hxn_phspho_trans"/>
</dbReference>
<evidence type="ECO:0000256" key="16">
    <source>
        <dbReference type="RuleBase" id="RU364099"/>
    </source>
</evidence>
<evidence type="ECO:0000256" key="13">
    <source>
        <dbReference type="ARBA" id="ARBA00022842"/>
    </source>
</evidence>
<accession>A0A2T2WG92</accession>
<comment type="catalytic activity">
    <reaction evidence="14">
        <text>GMP + diphosphate = guanine + 5-phospho-alpha-D-ribose 1-diphosphate</text>
        <dbReference type="Rhea" id="RHEA:25424"/>
        <dbReference type="ChEBI" id="CHEBI:16235"/>
        <dbReference type="ChEBI" id="CHEBI:33019"/>
        <dbReference type="ChEBI" id="CHEBI:58017"/>
        <dbReference type="ChEBI" id="CHEBI:58115"/>
        <dbReference type="EC" id="2.4.2.8"/>
    </reaction>
    <physiologicalReaction direction="right-to-left" evidence="14">
        <dbReference type="Rhea" id="RHEA:25426"/>
    </physiologicalReaction>
</comment>
<dbReference type="PANTHER" id="PTHR43340">
    <property type="entry name" value="HYPOXANTHINE-GUANINE PHOSPHORIBOSYLTRANSFERASE"/>
    <property type="match status" value="1"/>
</dbReference>
<evidence type="ECO:0000256" key="3">
    <source>
        <dbReference type="ARBA" id="ARBA00004496"/>
    </source>
</evidence>
<dbReference type="SUPFAM" id="SSF53271">
    <property type="entry name" value="PRTase-like"/>
    <property type="match status" value="1"/>
</dbReference>
<evidence type="ECO:0000313" key="19">
    <source>
        <dbReference type="Proteomes" id="UP000241848"/>
    </source>
</evidence>
<dbReference type="PANTHER" id="PTHR43340:SF1">
    <property type="entry name" value="HYPOXANTHINE PHOSPHORIBOSYLTRANSFERASE"/>
    <property type="match status" value="1"/>
</dbReference>
<dbReference type="GO" id="GO:0005829">
    <property type="term" value="C:cytosol"/>
    <property type="evidence" value="ECO:0007669"/>
    <property type="project" value="TreeGrafter"/>
</dbReference>
<dbReference type="InterPro" id="IPR029057">
    <property type="entry name" value="PRTase-like"/>
</dbReference>
<dbReference type="GO" id="GO:0006166">
    <property type="term" value="P:purine ribonucleoside salvage"/>
    <property type="evidence" value="ECO:0007669"/>
    <property type="project" value="UniProtKB-KW"/>
</dbReference>
<proteinExistence type="inferred from homology"/>
<dbReference type="GO" id="GO:0004422">
    <property type="term" value="F:hypoxanthine phosphoribosyltransferase activity"/>
    <property type="evidence" value="ECO:0007669"/>
    <property type="project" value="InterPro"/>
</dbReference>
<evidence type="ECO:0000256" key="14">
    <source>
        <dbReference type="ARBA" id="ARBA00048811"/>
    </source>
</evidence>
<evidence type="ECO:0000259" key="17">
    <source>
        <dbReference type="Pfam" id="PF00156"/>
    </source>
</evidence>
<keyword evidence="11 16" id="KW-0660">Purine salvage</keyword>
<evidence type="ECO:0000256" key="6">
    <source>
        <dbReference type="ARBA" id="ARBA00008391"/>
    </source>
</evidence>
<name>A0A2T2WG92_9FIRM</name>
<dbReference type="AlphaFoldDB" id="A0A2T2WG92"/>
<evidence type="ECO:0000256" key="4">
    <source>
        <dbReference type="ARBA" id="ARBA00004669"/>
    </source>
</evidence>
<evidence type="ECO:0000256" key="7">
    <source>
        <dbReference type="ARBA" id="ARBA00022490"/>
    </source>
</evidence>
<dbReference type="Gene3D" id="3.40.50.2020">
    <property type="match status" value="1"/>
</dbReference>
<evidence type="ECO:0000256" key="12">
    <source>
        <dbReference type="ARBA" id="ARBA00022741"/>
    </source>
</evidence>
<comment type="catalytic activity">
    <reaction evidence="15">
        <text>IMP + diphosphate = hypoxanthine + 5-phospho-alpha-D-ribose 1-diphosphate</text>
        <dbReference type="Rhea" id="RHEA:17973"/>
        <dbReference type="ChEBI" id="CHEBI:17368"/>
        <dbReference type="ChEBI" id="CHEBI:33019"/>
        <dbReference type="ChEBI" id="CHEBI:58017"/>
        <dbReference type="ChEBI" id="CHEBI:58053"/>
        <dbReference type="EC" id="2.4.2.8"/>
    </reaction>
    <physiologicalReaction direction="right-to-left" evidence="15">
        <dbReference type="Rhea" id="RHEA:17975"/>
    </physiologicalReaction>
</comment>
<gene>
    <name evidence="18" type="primary">hpt</name>
    <name evidence="18" type="ORF">C7B45_11485</name>
</gene>
<evidence type="ECO:0000256" key="10">
    <source>
        <dbReference type="ARBA" id="ARBA00022723"/>
    </source>
</evidence>
<dbReference type="FunFam" id="3.40.50.2020:FF:000006">
    <property type="entry name" value="Hypoxanthine phosphoribosyltransferase"/>
    <property type="match status" value="1"/>
</dbReference>
<evidence type="ECO:0000256" key="5">
    <source>
        <dbReference type="ARBA" id="ARBA00004676"/>
    </source>
</evidence>